<dbReference type="InterPro" id="IPR039422">
    <property type="entry name" value="MarR/SlyA-like"/>
</dbReference>
<dbReference type="PANTHER" id="PTHR33164">
    <property type="entry name" value="TRANSCRIPTIONAL REGULATOR, MARR FAMILY"/>
    <property type="match status" value="1"/>
</dbReference>
<dbReference type="PANTHER" id="PTHR33164:SF43">
    <property type="entry name" value="HTH-TYPE TRANSCRIPTIONAL REPRESSOR YETL"/>
    <property type="match status" value="1"/>
</dbReference>
<evidence type="ECO:0000259" key="1">
    <source>
        <dbReference type="PROSITE" id="PS50995"/>
    </source>
</evidence>
<dbReference type="SMART" id="SM00347">
    <property type="entry name" value="HTH_MARR"/>
    <property type="match status" value="1"/>
</dbReference>
<gene>
    <name evidence="2" type="ORF">UFOPK1493_02425</name>
</gene>
<protein>
    <submittedName>
        <fullName evidence="2">Unannotated protein</fullName>
    </submittedName>
</protein>
<proteinExistence type="predicted"/>
<dbReference type="Pfam" id="PF01047">
    <property type="entry name" value="MarR"/>
    <property type="match status" value="1"/>
</dbReference>
<dbReference type="InterPro" id="IPR036390">
    <property type="entry name" value="WH_DNA-bd_sf"/>
</dbReference>
<feature type="domain" description="HTH marR-type" evidence="1">
    <location>
        <begin position="1"/>
        <end position="140"/>
    </location>
</feature>
<accession>A0A6J6E5P2</accession>
<organism evidence="2">
    <name type="scientific">freshwater metagenome</name>
    <dbReference type="NCBI Taxonomy" id="449393"/>
    <lineage>
        <taxon>unclassified sequences</taxon>
        <taxon>metagenomes</taxon>
        <taxon>ecological metagenomes</taxon>
    </lineage>
</organism>
<dbReference type="Gene3D" id="1.10.10.10">
    <property type="entry name" value="Winged helix-like DNA-binding domain superfamily/Winged helix DNA-binding domain"/>
    <property type="match status" value="1"/>
</dbReference>
<dbReference type="EMBL" id="CAEZSR010000098">
    <property type="protein sequence ID" value="CAB4571487.1"/>
    <property type="molecule type" value="Genomic_DNA"/>
</dbReference>
<dbReference type="PROSITE" id="PS50995">
    <property type="entry name" value="HTH_MARR_2"/>
    <property type="match status" value="1"/>
</dbReference>
<dbReference type="SUPFAM" id="SSF46785">
    <property type="entry name" value="Winged helix' DNA-binding domain"/>
    <property type="match status" value="1"/>
</dbReference>
<dbReference type="InterPro" id="IPR000835">
    <property type="entry name" value="HTH_MarR-typ"/>
</dbReference>
<dbReference type="InterPro" id="IPR036388">
    <property type="entry name" value="WH-like_DNA-bd_sf"/>
</dbReference>
<dbReference type="GO" id="GO:0006950">
    <property type="term" value="P:response to stress"/>
    <property type="evidence" value="ECO:0007669"/>
    <property type="project" value="TreeGrafter"/>
</dbReference>
<name>A0A6J6E5P2_9ZZZZ</name>
<evidence type="ECO:0000313" key="2">
    <source>
        <dbReference type="EMBL" id="CAB4571487.1"/>
    </source>
</evidence>
<sequence length="143" mass="15631">MSIGREAHVNVLLLADRNLASLERICATAGITHQQYVALFRLCLADDPDAGVPIGSVADGLLNRASDVTRLVDRLERGGFAERLPNPTDRRSVLVRATESGRRAFAAVTPQLQEFHRHQWAGLSADELRTLSHLLVKALWAGA</sequence>
<reference evidence="2" key="1">
    <citation type="submission" date="2020-05" db="EMBL/GenBank/DDBJ databases">
        <authorList>
            <person name="Chiriac C."/>
            <person name="Salcher M."/>
            <person name="Ghai R."/>
            <person name="Kavagutti S V."/>
        </authorList>
    </citation>
    <scope>NUCLEOTIDE SEQUENCE</scope>
</reference>
<dbReference type="PRINTS" id="PR00598">
    <property type="entry name" value="HTHMARR"/>
</dbReference>
<dbReference type="AlphaFoldDB" id="A0A6J6E5P2"/>
<dbReference type="GO" id="GO:0003700">
    <property type="term" value="F:DNA-binding transcription factor activity"/>
    <property type="evidence" value="ECO:0007669"/>
    <property type="project" value="InterPro"/>
</dbReference>